<dbReference type="InterPro" id="IPR027054">
    <property type="entry name" value="ALG2"/>
</dbReference>
<evidence type="ECO:0000256" key="3">
    <source>
        <dbReference type="ARBA" id="ARBA00004922"/>
    </source>
</evidence>
<keyword evidence="8 12" id="KW-1133">Transmembrane helix</keyword>
<keyword evidence="6 12" id="KW-0812">Transmembrane</keyword>
<dbReference type="GO" id="GO:0004378">
    <property type="term" value="F:GDP-Man:Man(1)GlcNAc(2)-PP-Dol alpha-1,3-mannosyltransferase activity"/>
    <property type="evidence" value="ECO:0007669"/>
    <property type="project" value="UniProtKB-UniRule"/>
</dbReference>
<protein>
    <recommendedName>
        <fullName evidence="12">Alpha-1,3/1,6-mannosyltransferase ALG2</fullName>
        <ecNumber evidence="12">2.4.1.132</ecNumber>
        <ecNumber evidence="12">2.4.1.257</ecNumber>
    </recommendedName>
    <alternativeName>
        <fullName evidence="12">GDP-Man:Man(1)GlcNAc(2)-PP-Dol alpha-1,3-mannosyltransferase</fullName>
    </alternativeName>
</protein>
<evidence type="ECO:0000259" key="13">
    <source>
        <dbReference type="Pfam" id="PF00534"/>
    </source>
</evidence>
<dbReference type="EC" id="2.4.1.132" evidence="12"/>
<evidence type="ECO:0000256" key="7">
    <source>
        <dbReference type="ARBA" id="ARBA00022824"/>
    </source>
</evidence>
<keyword evidence="9 12" id="KW-0472">Membrane</keyword>
<comment type="similarity">
    <text evidence="12">Belongs to the glycosyltransferase group 1 family.</text>
</comment>
<comment type="pathway">
    <text evidence="3 12">Protein modification; protein glycosylation.</text>
</comment>
<evidence type="ECO:0000256" key="8">
    <source>
        <dbReference type="ARBA" id="ARBA00022989"/>
    </source>
</evidence>
<feature type="transmembrane region" description="Helical" evidence="12">
    <location>
        <begin position="441"/>
        <end position="458"/>
    </location>
</feature>
<comment type="subcellular location">
    <subcellularLocation>
        <location evidence="2 12">Endoplasmic reticulum membrane</location>
    </subcellularLocation>
</comment>
<evidence type="ECO:0000256" key="4">
    <source>
        <dbReference type="ARBA" id="ARBA00022676"/>
    </source>
</evidence>
<organism evidence="15 16">
    <name type="scientific">Tieghemiomyces parasiticus</name>
    <dbReference type="NCBI Taxonomy" id="78921"/>
    <lineage>
        <taxon>Eukaryota</taxon>
        <taxon>Fungi</taxon>
        <taxon>Fungi incertae sedis</taxon>
        <taxon>Zoopagomycota</taxon>
        <taxon>Kickxellomycotina</taxon>
        <taxon>Dimargaritomycetes</taxon>
        <taxon>Dimargaritales</taxon>
        <taxon>Dimargaritaceae</taxon>
        <taxon>Tieghemiomyces</taxon>
    </lineage>
</organism>
<evidence type="ECO:0000256" key="12">
    <source>
        <dbReference type="RuleBase" id="RU367136"/>
    </source>
</evidence>
<dbReference type="Gene3D" id="3.40.50.2000">
    <property type="entry name" value="Glycogen Phosphorylase B"/>
    <property type="match status" value="2"/>
</dbReference>
<feature type="domain" description="Glycosyltransferase subfamily 4-like N-terminal" evidence="14">
    <location>
        <begin position="20"/>
        <end position="200"/>
    </location>
</feature>
<feature type="domain" description="Glycosyl transferase family 1" evidence="13">
    <location>
        <begin position="224"/>
        <end position="406"/>
    </location>
</feature>
<evidence type="ECO:0000313" key="15">
    <source>
        <dbReference type="EMBL" id="KAJ1920582.1"/>
    </source>
</evidence>
<comment type="function">
    <text evidence="1 12">Mannosylates Man(2)GlcNAc(2)-dolichol diphosphate and Man(1)GlcNAc(2)-dolichol diphosphate to form Man(3)GlcNAc(2)-dolichol diphosphate.</text>
</comment>
<proteinExistence type="inferred from homology"/>
<dbReference type="Pfam" id="PF00534">
    <property type="entry name" value="Glycos_transf_1"/>
    <property type="match status" value="1"/>
</dbReference>
<dbReference type="PANTHER" id="PTHR45918">
    <property type="entry name" value="ALPHA-1,3/1,6-MANNOSYLTRANSFERASE ALG2"/>
    <property type="match status" value="1"/>
</dbReference>
<keyword evidence="4 12" id="KW-0328">Glycosyltransferase</keyword>
<evidence type="ECO:0000256" key="9">
    <source>
        <dbReference type="ARBA" id="ARBA00023136"/>
    </source>
</evidence>
<evidence type="ECO:0000256" key="1">
    <source>
        <dbReference type="ARBA" id="ARBA00003142"/>
    </source>
</evidence>
<keyword evidence="16" id="KW-1185">Reference proteome</keyword>
<dbReference type="CDD" id="cd03805">
    <property type="entry name" value="GT4_ALG2-like"/>
    <property type="match status" value="1"/>
</dbReference>
<evidence type="ECO:0000256" key="11">
    <source>
        <dbReference type="ARBA" id="ARBA00045104"/>
    </source>
</evidence>
<name>A0A9W8A6H4_9FUNG</name>
<dbReference type="PANTHER" id="PTHR45918:SF1">
    <property type="entry name" value="ALPHA-1,3_1,6-MANNOSYLTRANSFERASE ALG2"/>
    <property type="match status" value="1"/>
</dbReference>
<accession>A0A9W8A6H4</accession>
<comment type="catalytic activity">
    <reaction evidence="11 12">
        <text>an alpha-D-Man-(1-&gt;3)-beta-D-Man-(1-&gt;4)-beta-D-GlcNAc-(1-&gt;4)-alpha-D-GlcNAc-diphospho-di-trans,poly-cis-dolichol + GDP-alpha-D-mannose = an alpha-D-Man-(1-&gt;3)-[alpha-D-Man-(1-&gt;6)]-beta-D-Man-(1-&gt;4)-beta-D-GlcNAc-(1-&gt;4)-alpha-D-GlcNAc-diphospho-di-trans,poly-cis-dolichol + GDP + H(+)</text>
        <dbReference type="Rhea" id="RHEA:29519"/>
        <dbReference type="Rhea" id="RHEA-COMP:19513"/>
        <dbReference type="Rhea" id="RHEA-COMP:19515"/>
        <dbReference type="ChEBI" id="CHEBI:15378"/>
        <dbReference type="ChEBI" id="CHEBI:57527"/>
        <dbReference type="ChEBI" id="CHEBI:58189"/>
        <dbReference type="ChEBI" id="CHEBI:132510"/>
        <dbReference type="ChEBI" id="CHEBI:132511"/>
        <dbReference type="EC" id="2.4.1.257"/>
    </reaction>
    <physiologicalReaction direction="left-to-right" evidence="11 12">
        <dbReference type="Rhea" id="RHEA:29520"/>
    </physiologicalReaction>
</comment>
<dbReference type="Pfam" id="PF13439">
    <property type="entry name" value="Glyco_transf_4"/>
    <property type="match status" value="1"/>
</dbReference>
<keyword evidence="7 12" id="KW-0256">Endoplasmic reticulum</keyword>
<evidence type="ECO:0000256" key="6">
    <source>
        <dbReference type="ARBA" id="ARBA00022692"/>
    </source>
</evidence>
<evidence type="ECO:0000313" key="16">
    <source>
        <dbReference type="Proteomes" id="UP001150569"/>
    </source>
</evidence>
<comment type="caution">
    <text evidence="15">The sequence shown here is derived from an EMBL/GenBank/DDBJ whole genome shotgun (WGS) entry which is preliminary data.</text>
</comment>
<dbReference type="OrthoDB" id="448893at2759"/>
<dbReference type="GO" id="GO:0005789">
    <property type="term" value="C:endoplasmic reticulum membrane"/>
    <property type="evidence" value="ECO:0007669"/>
    <property type="project" value="UniProtKB-SubCell"/>
</dbReference>
<comment type="catalytic activity">
    <reaction evidence="10 12">
        <text>a beta-D-Man-(1-&gt;4)-beta-D-GlcNAc-(1-&gt;4)-alpha-D-GlcNAc-diphospho-di-trans,poly-cis-dolichol + GDP-alpha-D-mannose = an alpha-D-Man-(1-&gt;3)-beta-D-Man-(1-&gt;4)-beta-D-GlcNAc-(1-&gt;4)-alpha-D-GlcNAc-diphospho-di-trans,poly-cis-dolichol + GDP + H(+)</text>
        <dbReference type="Rhea" id="RHEA:29515"/>
        <dbReference type="Rhea" id="RHEA-COMP:19511"/>
        <dbReference type="Rhea" id="RHEA-COMP:19513"/>
        <dbReference type="ChEBI" id="CHEBI:15378"/>
        <dbReference type="ChEBI" id="CHEBI:57527"/>
        <dbReference type="ChEBI" id="CHEBI:58189"/>
        <dbReference type="ChEBI" id="CHEBI:58472"/>
        <dbReference type="ChEBI" id="CHEBI:132510"/>
        <dbReference type="EC" id="2.4.1.132"/>
    </reaction>
    <physiologicalReaction direction="left-to-right" evidence="10 12">
        <dbReference type="Rhea" id="RHEA:29516"/>
    </physiologicalReaction>
</comment>
<evidence type="ECO:0000259" key="14">
    <source>
        <dbReference type="Pfam" id="PF13439"/>
    </source>
</evidence>
<dbReference type="InterPro" id="IPR028098">
    <property type="entry name" value="Glyco_trans_4-like_N"/>
</dbReference>
<dbReference type="EMBL" id="JANBPT010000440">
    <property type="protein sequence ID" value="KAJ1920582.1"/>
    <property type="molecule type" value="Genomic_DNA"/>
</dbReference>
<dbReference type="AlphaFoldDB" id="A0A9W8A6H4"/>
<evidence type="ECO:0000256" key="10">
    <source>
        <dbReference type="ARBA" id="ARBA00045103"/>
    </source>
</evidence>
<dbReference type="SUPFAM" id="SSF53756">
    <property type="entry name" value="UDP-Glycosyltransferase/glycogen phosphorylase"/>
    <property type="match status" value="1"/>
</dbReference>
<gene>
    <name evidence="15" type="primary">ALG2_2</name>
    <name evidence="15" type="ORF">IWQ60_006965</name>
</gene>
<dbReference type="GO" id="GO:0102704">
    <property type="term" value="F:GDP-Man:Man(2)GlcNAc(2)-PP-Dol alpha-1,6-mannosyltransferase activity"/>
    <property type="evidence" value="ECO:0007669"/>
    <property type="project" value="UniProtKB-UniRule"/>
</dbReference>
<reference evidence="15" key="1">
    <citation type="submission" date="2022-07" db="EMBL/GenBank/DDBJ databases">
        <title>Phylogenomic reconstructions and comparative analyses of Kickxellomycotina fungi.</title>
        <authorList>
            <person name="Reynolds N.K."/>
            <person name="Stajich J.E."/>
            <person name="Barry K."/>
            <person name="Grigoriev I.V."/>
            <person name="Crous P."/>
            <person name="Smith M.E."/>
        </authorList>
    </citation>
    <scope>NUCLEOTIDE SEQUENCE</scope>
    <source>
        <strain evidence="15">RSA 861</strain>
    </source>
</reference>
<sequence>MTSPMKRPLRIALIHPDLGIGGAERLVVDAAVGLQDQGHEVTVYTSHHDPGHCFQETKDGTLTVHVLGNTFFPRVIFGRFYILCAILRGWHLILALWLTRGDIYDVVVCDQLSAYLPLIRLLFSARTLFYCHFPDKYLIQGGASRLKRLYRLPFDYFEERTTALADRIVVNSRFTASIFKRAFPTITQAPAVLYPGIRLDAYGTDVDVEDPGLRPLRLTKADGTDSAFLLSINRFERKKNVDLAIRTLIELRRTVPDRPLRLVVGGGYDPRVPENVQYLQELNILARDGGLTTHTVRSHVTEATPPTVDVLFVPSFTENQRAYLLSHALCLLYTPSFEHFGIVPVEAMYSRLPVVAVNNGGPKETVRDGLTGFLRSPTPEAFAEPIRTVLLADPTACRRLGAAGHEWARDTFGLKAFVKSLDETVHELADLMPRPLGPPRWVVSVAPLLLALWLWWVMN</sequence>
<evidence type="ECO:0000256" key="2">
    <source>
        <dbReference type="ARBA" id="ARBA00004586"/>
    </source>
</evidence>
<dbReference type="EC" id="2.4.1.257" evidence="12"/>
<dbReference type="Proteomes" id="UP001150569">
    <property type="component" value="Unassembled WGS sequence"/>
</dbReference>
<evidence type="ECO:0000256" key="5">
    <source>
        <dbReference type="ARBA" id="ARBA00022679"/>
    </source>
</evidence>
<dbReference type="InterPro" id="IPR001296">
    <property type="entry name" value="Glyco_trans_1"/>
</dbReference>
<keyword evidence="5 12" id="KW-0808">Transferase</keyword>